<keyword evidence="2" id="KW-0732">Signal</keyword>
<evidence type="ECO:0008006" key="5">
    <source>
        <dbReference type="Google" id="ProtNLM"/>
    </source>
</evidence>
<gene>
    <name evidence="3" type="ORF">SAMN05192560_0683</name>
</gene>
<feature type="compositionally biased region" description="Basic and acidic residues" evidence="1">
    <location>
        <begin position="34"/>
        <end position="47"/>
    </location>
</feature>
<name>A0A238YKH3_9PROT</name>
<dbReference type="Proteomes" id="UP000198305">
    <property type="component" value="Unassembled WGS sequence"/>
</dbReference>
<dbReference type="EMBL" id="FZOA01000002">
    <property type="protein sequence ID" value="SNR71627.1"/>
    <property type="molecule type" value="Genomic_DNA"/>
</dbReference>
<reference evidence="4" key="1">
    <citation type="submission" date="2017-06" db="EMBL/GenBank/DDBJ databases">
        <authorList>
            <person name="Varghese N."/>
            <person name="Submissions S."/>
        </authorList>
    </citation>
    <scope>NUCLEOTIDE SEQUENCE [LARGE SCALE GENOMIC DNA]</scope>
    <source>
        <strain evidence="4">Ca-68</strain>
    </source>
</reference>
<feature type="compositionally biased region" description="Polar residues" evidence="1">
    <location>
        <begin position="51"/>
        <end position="71"/>
    </location>
</feature>
<evidence type="ECO:0000313" key="3">
    <source>
        <dbReference type="EMBL" id="SNR71627.1"/>
    </source>
</evidence>
<organism evidence="3 4">
    <name type="scientific">Methylobacillus rhizosphaerae</name>
    <dbReference type="NCBI Taxonomy" id="551994"/>
    <lineage>
        <taxon>Bacteria</taxon>
        <taxon>Pseudomonadati</taxon>
        <taxon>Pseudomonadota</taxon>
        <taxon>Betaproteobacteria</taxon>
        <taxon>Nitrosomonadales</taxon>
        <taxon>Methylophilaceae</taxon>
        <taxon>Methylobacillus</taxon>
    </lineage>
</organism>
<evidence type="ECO:0000256" key="2">
    <source>
        <dbReference type="SAM" id="SignalP"/>
    </source>
</evidence>
<accession>A0A238YKH3</accession>
<feature type="signal peptide" evidence="2">
    <location>
        <begin position="1"/>
        <end position="21"/>
    </location>
</feature>
<dbReference type="AlphaFoldDB" id="A0A238YKH3"/>
<proteinExistence type="predicted"/>
<protein>
    <recommendedName>
        <fullName evidence="5">Secreted protein</fullName>
    </recommendedName>
</protein>
<evidence type="ECO:0000313" key="4">
    <source>
        <dbReference type="Proteomes" id="UP000198305"/>
    </source>
</evidence>
<evidence type="ECO:0000256" key="1">
    <source>
        <dbReference type="SAM" id="MobiDB-lite"/>
    </source>
</evidence>
<sequence>MKIPGLLLSMSMIVLAPATYAADTAVDAPPVHQQKQDMPDSTEHGDYLEPQDQSTQGEESSRDGASSGNAQEKSKRFEQEPEQGGTEVHQQPK</sequence>
<keyword evidence="4" id="KW-1185">Reference proteome</keyword>
<feature type="region of interest" description="Disordered" evidence="1">
    <location>
        <begin position="27"/>
        <end position="93"/>
    </location>
</feature>
<feature type="chain" id="PRO_5013144946" description="Secreted protein" evidence="2">
    <location>
        <begin position="22"/>
        <end position="93"/>
    </location>
</feature>